<evidence type="ECO:0000313" key="3">
    <source>
        <dbReference type="Proteomes" id="UP000821853"/>
    </source>
</evidence>
<evidence type="ECO:0000313" key="2">
    <source>
        <dbReference type="EMBL" id="KAH9361380.1"/>
    </source>
</evidence>
<comment type="caution">
    <text evidence="2">The sequence shown here is derived from an EMBL/GenBank/DDBJ whole genome shotgun (WGS) entry which is preliminary data.</text>
</comment>
<dbReference type="EMBL" id="JABSTR010000001">
    <property type="protein sequence ID" value="KAH9361380.1"/>
    <property type="molecule type" value="Genomic_DNA"/>
</dbReference>
<feature type="coiled-coil region" evidence="1">
    <location>
        <begin position="1"/>
        <end position="77"/>
    </location>
</feature>
<proteinExistence type="predicted"/>
<reference evidence="2 3" key="1">
    <citation type="journal article" date="2020" name="Cell">
        <title>Large-Scale Comparative Analyses of Tick Genomes Elucidate Their Genetic Diversity and Vector Capacities.</title>
        <authorList>
            <consortium name="Tick Genome and Microbiome Consortium (TIGMIC)"/>
            <person name="Jia N."/>
            <person name="Wang J."/>
            <person name="Shi W."/>
            <person name="Du L."/>
            <person name="Sun Y."/>
            <person name="Zhan W."/>
            <person name="Jiang J.F."/>
            <person name="Wang Q."/>
            <person name="Zhang B."/>
            <person name="Ji P."/>
            <person name="Bell-Sakyi L."/>
            <person name="Cui X.M."/>
            <person name="Yuan T.T."/>
            <person name="Jiang B.G."/>
            <person name="Yang W.F."/>
            <person name="Lam T.T."/>
            <person name="Chang Q.C."/>
            <person name="Ding S.J."/>
            <person name="Wang X.J."/>
            <person name="Zhu J.G."/>
            <person name="Ruan X.D."/>
            <person name="Zhao L."/>
            <person name="Wei J.T."/>
            <person name="Ye R.Z."/>
            <person name="Que T.C."/>
            <person name="Du C.H."/>
            <person name="Zhou Y.H."/>
            <person name="Cheng J.X."/>
            <person name="Dai P.F."/>
            <person name="Guo W.B."/>
            <person name="Han X.H."/>
            <person name="Huang E.J."/>
            <person name="Li L.F."/>
            <person name="Wei W."/>
            <person name="Gao Y.C."/>
            <person name="Liu J.Z."/>
            <person name="Shao H.Z."/>
            <person name="Wang X."/>
            <person name="Wang C.C."/>
            <person name="Yang T.C."/>
            <person name="Huo Q.B."/>
            <person name="Li W."/>
            <person name="Chen H.Y."/>
            <person name="Chen S.E."/>
            <person name="Zhou L.G."/>
            <person name="Ni X.B."/>
            <person name="Tian J.H."/>
            <person name="Sheng Y."/>
            <person name="Liu T."/>
            <person name="Pan Y.S."/>
            <person name="Xia L.Y."/>
            <person name="Li J."/>
            <person name="Zhao F."/>
            <person name="Cao W.C."/>
        </authorList>
    </citation>
    <scope>NUCLEOTIDE SEQUENCE [LARGE SCALE GENOMIC DNA]</scope>
    <source>
        <strain evidence="2">HaeL-2018</strain>
    </source>
</reference>
<protein>
    <submittedName>
        <fullName evidence="2">Uncharacterized protein</fullName>
    </submittedName>
</protein>
<dbReference type="OrthoDB" id="3549872at2759"/>
<dbReference type="Proteomes" id="UP000821853">
    <property type="component" value="Chromosome 1"/>
</dbReference>
<organism evidence="2 3">
    <name type="scientific">Haemaphysalis longicornis</name>
    <name type="common">Bush tick</name>
    <dbReference type="NCBI Taxonomy" id="44386"/>
    <lineage>
        <taxon>Eukaryota</taxon>
        <taxon>Metazoa</taxon>
        <taxon>Ecdysozoa</taxon>
        <taxon>Arthropoda</taxon>
        <taxon>Chelicerata</taxon>
        <taxon>Arachnida</taxon>
        <taxon>Acari</taxon>
        <taxon>Parasitiformes</taxon>
        <taxon>Ixodida</taxon>
        <taxon>Ixodoidea</taxon>
        <taxon>Ixodidae</taxon>
        <taxon>Haemaphysalinae</taxon>
        <taxon>Haemaphysalis</taxon>
    </lineage>
</organism>
<dbReference type="AlphaFoldDB" id="A0A9J6FHL1"/>
<keyword evidence="1" id="KW-0175">Coiled coil</keyword>
<gene>
    <name evidence="2" type="ORF">HPB48_005229</name>
</gene>
<dbReference type="VEuPathDB" id="VectorBase:HLOH_054158"/>
<name>A0A9J6FHL1_HAELO</name>
<sequence length="129" mass="14986">MKEMQEALEDLKRDSRADLRTLKDSVKHCTGSCDRINSIKTELKELRKELQALSRQNEELRAENSRLSVRIEELEQHSRANNLVIKGVPDDGDEIDVLKRIGSHVHEPIADSDIDEFHHVPTFDRMKRM</sequence>
<accession>A0A9J6FHL1</accession>
<keyword evidence="3" id="KW-1185">Reference proteome</keyword>
<evidence type="ECO:0000256" key="1">
    <source>
        <dbReference type="SAM" id="Coils"/>
    </source>
</evidence>